<dbReference type="Proteomes" id="UP000256520">
    <property type="component" value="Unassembled WGS sequence"/>
</dbReference>
<dbReference type="InterPro" id="IPR021359">
    <property type="entry name" value="DUF2812"/>
</dbReference>
<dbReference type="AlphaFoldDB" id="A0A3D8PHM1"/>
<evidence type="ECO:0008006" key="4">
    <source>
        <dbReference type="Google" id="ProtNLM"/>
    </source>
</evidence>
<feature type="transmembrane region" description="Helical" evidence="1">
    <location>
        <begin position="346"/>
        <end position="369"/>
    </location>
</feature>
<evidence type="ECO:0000256" key="1">
    <source>
        <dbReference type="SAM" id="Phobius"/>
    </source>
</evidence>
<gene>
    <name evidence="2" type="ORF">CWR45_19200</name>
</gene>
<feature type="transmembrane region" description="Helical" evidence="1">
    <location>
        <begin position="149"/>
        <end position="170"/>
    </location>
</feature>
<name>A0A3D8PHM1_9BACI</name>
<keyword evidence="1" id="KW-0472">Membrane</keyword>
<keyword evidence="1" id="KW-1133">Transmembrane helix</keyword>
<organism evidence="2 3">
    <name type="scientific">Oceanobacillus chungangensis</name>
    <dbReference type="NCBI Taxonomy" id="1229152"/>
    <lineage>
        <taxon>Bacteria</taxon>
        <taxon>Bacillati</taxon>
        <taxon>Bacillota</taxon>
        <taxon>Bacilli</taxon>
        <taxon>Bacillales</taxon>
        <taxon>Bacillaceae</taxon>
        <taxon>Oceanobacillus</taxon>
    </lineage>
</organism>
<proteinExistence type="predicted"/>
<dbReference type="RefSeq" id="WP_115751449.1">
    <property type="nucleotide sequence ID" value="NZ_PIOD01000030.1"/>
</dbReference>
<comment type="caution">
    <text evidence="2">The sequence shown here is derived from an EMBL/GenBank/DDBJ whole genome shotgun (WGS) entry which is preliminary data.</text>
</comment>
<reference evidence="3" key="1">
    <citation type="submission" date="2017-11" db="EMBL/GenBank/DDBJ databases">
        <authorList>
            <person name="Zhu W."/>
        </authorList>
    </citation>
    <scope>NUCLEOTIDE SEQUENCE [LARGE SCALE GENOMIC DNA]</scope>
    <source>
        <strain evidence="3">CAU 1051</strain>
    </source>
</reference>
<sequence>MMKRIFQPFWSYDVEKTEEWLHYMALQGYHFVKVNLITRQFYFVERRPQAITYRIEIDKGFYSLPSVLVNEGWEVVFNDRNWYVIANNRPDEEIMTHPIREGIFMRNGQLLQVYKIILMTLILLSLFPLSITLLIMLDGDATITIVKSPMWVLTFLYWLIILGLPINSILKLSKVNRRLEEDYYPIKDRTTVKLDTVKYKLGWIYAPDKLENWLESLEMQGFNLERVNKWGFKFYFTKGEPRKVRYCADYQNNVTRDYFEAHKESGWQLQYSNKMALSKWSIWSKQYEEREERPELYSDSEQMKKHAKRVLATHLAICLPMIIMFMSLLVMNIGQLMNESSLEINFWTMIILQLLIIIQNGIFAIRVSLYYQRVNRMYI</sequence>
<dbReference type="OrthoDB" id="8230517at2"/>
<protein>
    <recommendedName>
        <fullName evidence="4">DUF2812 domain-containing protein</fullName>
    </recommendedName>
</protein>
<keyword evidence="1" id="KW-0812">Transmembrane</keyword>
<feature type="transmembrane region" description="Helical" evidence="1">
    <location>
        <begin position="310"/>
        <end position="334"/>
    </location>
</feature>
<keyword evidence="3" id="KW-1185">Reference proteome</keyword>
<evidence type="ECO:0000313" key="2">
    <source>
        <dbReference type="EMBL" id="RDW14987.1"/>
    </source>
</evidence>
<accession>A0A3D8PHM1</accession>
<evidence type="ECO:0000313" key="3">
    <source>
        <dbReference type="Proteomes" id="UP000256520"/>
    </source>
</evidence>
<feature type="transmembrane region" description="Helical" evidence="1">
    <location>
        <begin position="113"/>
        <end position="137"/>
    </location>
</feature>
<dbReference type="Pfam" id="PF11193">
    <property type="entry name" value="DUF2812"/>
    <property type="match status" value="2"/>
</dbReference>
<dbReference type="EMBL" id="PIOD01000030">
    <property type="protein sequence ID" value="RDW14987.1"/>
    <property type="molecule type" value="Genomic_DNA"/>
</dbReference>